<evidence type="ECO:0000259" key="1">
    <source>
        <dbReference type="Pfam" id="PF04991"/>
    </source>
</evidence>
<dbReference type="EMBL" id="CBHH010000062">
    <property type="protein sequence ID" value="CDD58966.1"/>
    <property type="molecule type" value="Genomic_DNA"/>
</dbReference>
<dbReference type="PANTHER" id="PTHR43404:SF2">
    <property type="entry name" value="LIPOPOLYSACCHARIDE CHOLINEPHOSPHOTRANSFERASE LICD"/>
    <property type="match status" value="1"/>
</dbReference>
<dbReference type="InterPro" id="IPR007074">
    <property type="entry name" value="LicD/FKTN/FKRP_NTP_transf"/>
</dbReference>
<evidence type="ECO:0000313" key="3">
    <source>
        <dbReference type="Proteomes" id="UP000018141"/>
    </source>
</evidence>
<reference evidence="2" key="1">
    <citation type="submission" date="2012-11" db="EMBL/GenBank/DDBJ databases">
        <title>Dependencies among metagenomic species, viruses, plasmids and units of genetic variation.</title>
        <authorList>
            <person name="Nielsen H.B."/>
            <person name="Almeida M."/>
            <person name="Juncker A.S."/>
            <person name="Rasmussen S."/>
            <person name="Li J."/>
            <person name="Sunagawa S."/>
            <person name="Plichta D."/>
            <person name="Gautier L."/>
            <person name="Le Chatelier E."/>
            <person name="Peletier E."/>
            <person name="Bonde I."/>
            <person name="Nielsen T."/>
            <person name="Manichanh C."/>
            <person name="Arumugam M."/>
            <person name="Batto J."/>
            <person name="Santos M.B.Q.D."/>
            <person name="Blom N."/>
            <person name="Borruel N."/>
            <person name="Burgdorf K.S."/>
            <person name="Boumezbeur F."/>
            <person name="Casellas F."/>
            <person name="Dore J."/>
            <person name="Guarner F."/>
            <person name="Hansen T."/>
            <person name="Hildebrand F."/>
            <person name="Kaas R.S."/>
            <person name="Kennedy S."/>
            <person name="Kristiansen K."/>
            <person name="Kultima J.R."/>
            <person name="Leonard P."/>
            <person name="Levenez F."/>
            <person name="Lund O."/>
            <person name="Moumen B."/>
            <person name="Le Paslier D."/>
            <person name="Pons N."/>
            <person name="Pedersen O."/>
            <person name="Prifti E."/>
            <person name="Qin J."/>
            <person name="Raes J."/>
            <person name="Tap J."/>
            <person name="Tims S."/>
            <person name="Ussery D.W."/>
            <person name="Yamada T."/>
            <person name="MetaHit consortium"/>
            <person name="Renault P."/>
            <person name="Sicheritz-Ponten T."/>
            <person name="Bork P."/>
            <person name="Wang J."/>
            <person name="Brunak S."/>
            <person name="Ehrlich S.D."/>
        </authorList>
    </citation>
    <scope>NUCLEOTIDE SEQUENCE [LARGE SCALE GENOMIC DNA]</scope>
</reference>
<gene>
    <name evidence="2" type="ORF">BN656_00062</name>
</gene>
<evidence type="ECO:0000313" key="2">
    <source>
        <dbReference type="EMBL" id="CDD58966.1"/>
    </source>
</evidence>
<dbReference type="GO" id="GO:0009100">
    <property type="term" value="P:glycoprotein metabolic process"/>
    <property type="evidence" value="ECO:0007669"/>
    <property type="project" value="UniProtKB-ARBA"/>
</dbReference>
<proteinExistence type="predicted"/>
<feature type="domain" description="LicD/FKTN/FKRP nucleotidyltransferase" evidence="1">
    <location>
        <begin position="41"/>
        <end position="273"/>
    </location>
</feature>
<dbReference type="PANTHER" id="PTHR43404">
    <property type="entry name" value="LIPOPOLYSACCHARIDE CHOLINEPHOSPHOTRANSFERASE LICD"/>
    <property type="match status" value="1"/>
</dbReference>
<name>R7B5T6_9FIRM</name>
<protein>
    <recommendedName>
        <fullName evidence="1">LicD/FKTN/FKRP nucleotidyltransferase domain-containing protein</fullName>
    </recommendedName>
</protein>
<dbReference type="Pfam" id="PF04991">
    <property type="entry name" value="LicD"/>
    <property type="match status" value="1"/>
</dbReference>
<dbReference type="AlphaFoldDB" id="R7B5T6"/>
<accession>R7B5T6</accession>
<dbReference type="InterPro" id="IPR052942">
    <property type="entry name" value="LPS_cholinephosphotransferase"/>
</dbReference>
<organism evidence="2 3">
    <name type="scientific">Bacteroides pectinophilus CAG:437</name>
    <dbReference type="NCBI Taxonomy" id="1263051"/>
    <lineage>
        <taxon>Bacteria</taxon>
        <taxon>Bacillati</taxon>
        <taxon>Bacillota</taxon>
        <taxon>Clostridia</taxon>
        <taxon>Eubacteriales</taxon>
    </lineage>
</organism>
<comment type="caution">
    <text evidence="2">The sequence shown here is derived from an EMBL/GenBank/DDBJ whole genome shotgun (WGS) entry which is preliminary data.</text>
</comment>
<dbReference type="Proteomes" id="UP000018141">
    <property type="component" value="Unassembled WGS sequence"/>
</dbReference>
<sequence length="758" mass="87594">MDRLPIDYFRDEVRNGFFVPTAIKQAWGAQLKVLDVIDSICRKHNITYFADWGTLLGTVRHGGYVPWDDDMDICMKRADYEKFRRAAAKELPSNYCLHDYAHKEDHWLFLARVVNNTNISYEQKHMDEFYNFPYLVGIDIFVLDYLYRDDRDERRRCDEVKHIIAVADAIVNNKISKAAEDANLMELERLYNVKFNKNDDSRHLGIALYHLAETQMARVPEYESDSLGQIFPWILIGNRGRDKKLFKNIIRLPFENTTMPVPADYNYMLKSKYEQYFVIRKVWNGHKYPFFEAQRESLQAVADFKLPEFTFDIKKLRKNRPASSYRNTMQETVREAMSELCGIGEVPADASVLVQCQQAAIDIGSYIEKVKGEDNHSGRIAVASIEQYCEMLFRLYNAVTQPDNAGRCVTELQAYEEYVSALGDMKSAVQSQIIDRKLVAFVTDNPLRWQELQPLYDYYNNIDNTEAVVIPLPVLAKNLYGEVVSGREEWSNDRREEYPDGLNTVAWDSIDMHMLKFDTIIIQNPYDEWNPYITVPAAFYSAKLMQYTDCLTYVMPCGVNDFTEADVNDMYGLKYSLAMPGAVYADRIIVHSEKMKKLYAEYLGNFAAGTDKAEWYRKLVCDNELYQDTQSGIEGTQTAGRKRLLYCIGENEFAEGAGYALDNISKRISTMAGYTDKMDIIACTYPYSIDDWDICTGEQKEKFRRIINDAEQSGNISLCDFRNVDISSMTAYYGSPSPLICRFTEQHKPVMISASERM</sequence>